<feature type="domain" description="HTH araC/xylS-type" evidence="4">
    <location>
        <begin position="159"/>
        <end position="254"/>
    </location>
</feature>
<name>A0ABS3L5X4_9ENTE</name>
<dbReference type="RefSeq" id="WP_207671965.1">
    <property type="nucleotide sequence ID" value="NZ_JAFREM010000004.1"/>
</dbReference>
<evidence type="ECO:0000259" key="4">
    <source>
        <dbReference type="PROSITE" id="PS01124"/>
    </source>
</evidence>
<evidence type="ECO:0000256" key="2">
    <source>
        <dbReference type="ARBA" id="ARBA00023125"/>
    </source>
</evidence>
<keyword evidence="2" id="KW-0238">DNA-binding</keyword>
<gene>
    <name evidence="5" type="ORF">JZO70_02520</name>
</gene>
<keyword evidence="3" id="KW-0804">Transcription</keyword>
<dbReference type="Proteomes" id="UP000664601">
    <property type="component" value="Unassembled WGS sequence"/>
</dbReference>
<keyword evidence="6" id="KW-1185">Reference proteome</keyword>
<keyword evidence="1" id="KW-0805">Transcription regulation</keyword>
<evidence type="ECO:0000256" key="3">
    <source>
        <dbReference type="ARBA" id="ARBA00023163"/>
    </source>
</evidence>
<dbReference type="Pfam" id="PF20240">
    <property type="entry name" value="DUF6597"/>
    <property type="match status" value="1"/>
</dbReference>
<dbReference type="InterPro" id="IPR046532">
    <property type="entry name" value="DUF6597"/>
</dbReference>
<evidence type="ECO:0000313" key="6">
    <source>
        <dbReference type="Proteomes" id="UP000664601"/>
    </source>
</evidence>
<dbReference type="Pfam" id="PF12833">
    <property type="entry name" value="HTH_18"/>
    <property type="match status" value="1"/>
</dbReference>
<dbReference type="InterPro" id="IPR018060">
    <property type="entry name" value="HTH_AraC"/>
</dbReference>
<proteinExistence type="predicted"/>
<organism evidence="5 6">
    <name type="scientific">Candidatus Enterococcus moelleringii</name>
    <dbReference type="NCBI Taxonomy" id="2815325"/>
    <lineage>
        <taxon>Bacteria</taxon>
        <taxon>Bacillati</taxon>
        <taxon>Bacillota</taxon>
        <taxon>Bacilli</taxon>
        <taxon>Lactobacillales</taxon>
        <taxon>Enterococcaceae</taxon>
        <taxon>Enterococcus</taxon>
    </lineage>
</organism>
<dbReference type="PROSITE" id="PS01124">
    <property type="entry name" value="HTH_ARAC_FAMILY_2"/>
    <property type="match status" value="1"/>
</dbReference>
<evidence type="ECO:0000256" key="1">
    <source>
        <dbReference type="ARBA" id="ARBA00023015"/>
    </source>
</evidence>
<accession>A0ABS3L5X4</accession>
<protein>
    <submittedName>
        <fullName evidence="5">Helix-turn-helix domain-containing protein</fullName>
    </submittedName>
</protein>
<dbReference type="SMART" id="SM00342">
    <property type="entry name" value="HTH_ARAC"/>
    <property type="match status" value="1"/>
</dbReference>
<dbReference type="PANTHER" id="PTHR46796:SF13">
    <property type="entry name" value="HTH-TYPE TRANSCRIPTIONAL ACTIVATOR RHAS"/>
    <property type="match status" value="1"/>
</dbReference>
<dbReference type="Gene3D" id="1.10.10.60">
    <property type="entry name" value="Homeodomain-like"/>
    <property type="match status" value="1"/>
</dbReference>
<sequence>MAKTYYPIQIPYLLSKEFQRFVLYQEEQFAGLQEFVICYWQMTPLTDELHSIENIIIADGCIDLVVAFDQQQIGFSGMRETDFHFTVPSNERFMGLRFKPGAFHQLFQLPADRGMDQFLPFDTLDATFNCEYFFKLPFEEAKKYLIDYWIQFLVSKQADRYTQLFDALTEELPESAATLYEALELKERSCQRIFQEKYALSPKKVLSILRFQKGLQEMLHSAEPSAISYYYDQSHFIQDFKKNLGITPKELIQHYR</sequence>
<dbReference type="EMBL" id="JAFREM010000004">
    <property type="protein sequence ID" value="MBO1305020.1"/>
    <property type="molecule type" value="Genomic_DNA"/>
</dbReference>
<dbReference type="PANTHER" id="PTHR46796">
    <property type="entry name" value="HTH-TYPE TRANSCRIPTIONAL ACTIVATOR RHAS-RELATED"/>
    <property type="match status" value="1"/>
</dbReference>
<reference evidence="5 6" key="1">
    <citation type="submission" date="2021-03" db="EMBL/GenBank/DDBJ databases">
        <title>Enterococcal diversity collection.</title>
        <authorList>
            <person name="Gilmore M.S."/>
            <person name="Schwartzman J."/>
            <person name="Van Tyne D."/>
            <person name="Martin M."/>
            <person name="Earl A.M."/>
            <person name="Manson A.L."/>
            <person name="Straub T."/>
            <person name="Salamzade R."/>
            <person name="Saavedra J."/>
            <person name="Lebreton F."/>
            <person name="Prichula J."/>
            <person name="Schaufler K."/>
            <person name="Gaca A."/>
            <person name="Sgardioli B."/>
            <person name="Wagenaar J."/>
            <person name="Strong T."/>
        </authorList>
    </citation>
    <scope>NUCLEOTIDE SEQUENCE [LARGE SCALE GENOMIC DNA]</scope>
    <source>
        <strain evidence="5 6">669A</strain>
    </source>
</reference>
<evidence type="ECO:0000313" key="5">
    <source>
        <dbReference type="EMBL" id="MBO1305020.1"/>
    </source>
</evidence>
<dbReference type="InterPro" id="IPR050204">
    <property type="entry name" value="AraC_XylS_family_regulators"/>
</dbReference>
<comment type="caution">
    <text evidence="5">The sequence shown here is derived from an EMBL/GenBank/DDBJ whole genome shotgun (WGS) entry which is preliminary data.</text>
</comment>